<reference evidence="2" key="1">
    <citation type="submission" date="2015-07" db="EMBL/GenBank/DDBJ databases">
        <title>Transcriptome Assembly of Anthurium amnicola.</title>
        <authorList>
            <person name="Suzuki J."/>
        </authorList>
    </citation>
    <scope>NUCLEOTIDE SEQUENCE</scope>
</reference>
<feature type="compositionally biased region" description="Pro residues" evidence="1">
    <location>
        <begin position="60"/>
        <end position="77"/>
    </location>
</feature>
<dbReference type="EMBL" id="GDJX01013944">
    <property type="protein sequence ID" value="JAT53992.1"/>
    <property type="molecule type" value="Transcribed_RNA"/>
</dbReference>
<evidence type="ECO:0000313" key="2">
    <source>
        <dbReference type="EMBL" id="JAT53992.1"/>
    </source>
</evidence>
<dbReference type="AlphaFoldDB" id="A0A1D1YH99"/>
<feature type="region of interest" description="Disordered" evidence="1">
    <location>
        <begin position="38"/>
        <end position="87"/>
    </location>
</feature>
<gene>
    <name evidence="2" type="ORF">g.40204</name>
</gene>
<name>A0A1D1YH99_9ARAE</name>
<feature type="non-terminal residue" evidence="2">
    <location>
        <position position="1"/>
    </location>
</feature>
<accession>A0A1D1YH99</accession>
<feature type="compositionally biased region" description="Basic and acidic residues" evidence="1">
    <location>
        <begin position="14"/>
        <end position="24"/>
    </location>
</feature>
<feature type="region of interest" description="Disordered" evidence="1">
    <location>
        <begin position="280"/>
        <end position="304"/>
    </location>
</feature>
<evidence type="ECO:0000256" key="1">
    <source>
        <dbReference type="SAM" id="MobiDB-lite"/>
    </source>
</evidence>
<protein>
    <submittedName>
        <fullName evidence="2">Uncharacterized protein</fullName>
    </submittedName>
</protein>
<feature type="compositionally biased region" description="Basic residues" evidence="1">
    <location>
        <begin position="294"/>
        <end position="304"/>
    </location>
</feature>
<organism evidence="2">
    <name type="scientific">Anthurium amnicola</name>
    <dbReference type="NCBI Taxonomy" id="1678845"/>
    <lineage>
        <taxon>Eukaryota</taxon>
        <taxon>Viridiplantae</taxon>
        <taxon>Streptophyta</taxon>
        <taxon>Embryophyta</taxon>
        <taxon>Tracheophyta</taxon>
        <taxon>Spermatophyta</taxon>
        <taxon>Magnoliopsida</taxon>
        <taxon>Liliopsida</taxon>
        <taxon>Araceae</taxon>
        <taxon>Pothoideae</taxon>
        <taxon>Potheae</taxon>
        <taxon>Anthurium</taxon>
    </lineage>
</organism>
<sequence length="304" mass="33301">GVAVVGEDGGVARLEADGGLGERGHLGAGELVAAIRVVQPEQLRRDDLEGDAPAGRPPHHQPPQPRVLHPQHPPRAPPHVDALQGGAAPGVVEPHVVQVLPGHDEELVGAPVQAEVLQQRAPGDEPLQRRHLLRVVGVPRYGRQVEGVQPPQPRPLRHHQPRVWGVDAHERDLEHLQGGARVQPRRQLHPVVVVRSRQLRLLHPPLQRVLHPPEHLAHVHPEVPEQPEALQVRPVPPPQHHLHEARELLHPHLVQALDVLPGLPGVVLVVEVAVQEVEAGHGRPHVPPPARQHAGPHHLHRRQA</sequence>
<feature type="region of interest" description="Disordered" evidence="1">
    <location>
        <begin position="1"/>
        <end position="24"/>
    </location>
</feature>
<proteinExistence type="predicted"/>